<comment type="similarity">
    <text evidence="1 2">Belongs to the arylamine N-acetyltransferase family.</text>
</comment>
<dbReference type="Proteomes" id="UP000029964">
    <property type="component" value="Unassembled WGS sequence"/>
</dbReference>
<evidence type="ECO:0000256" key="1">
    <source>
        <dbReference type="ARBA" id="ARBA00006547"/>
    </source>
</evidence>
<keyword evidence="2" id="KW-0012">Acyltransferase</keyword>
<dbReference type="Gene3D" id="3.30.2140.20">
    <property type="match status" value="1"/>
</dbReference>
<proteinExistence type="inferred from homology"/>
<sequence>MPAPHKFTRSQLEQYYRRICLPGPRRIYDVCSLPPEEQLSYLGRLTKHQLLNVPFENLTLHYSWHRVIDVDPGHVFDKVINQPGRGGYCMENNSLFHVVLSSLGFDVYMVPARVRDSQTGVFDGLTHCLNIVTIGGARYTVDVGFGPNGTNRPCLFEADLVQDHILPGQMRLRHGLLPGTSERAGHVWFYEHRTAGDAEWVPMYCFVDVEILPADVRAMNWSPWLCTRTIFRKTIMCVLFTSADQVDENGELRGKTYSGPMPAADGEDHLNQTEEAGELDGVVIIIGNNMKWRRKGQKMMEKVFKDEGERLGALERYFGIVLSQRDRDAILGTATEIPRTQS</sequence>
<comment type="caution">
    <text evidence="3">The sequence shown here is derived from an EMBL/GenBank/DDBJ whole genome shotgun (WGS) entry which is preliminary data.</text>
</comment>
<accession>A0A086TD82</accession>
<dbReference type="PANTHER" id="PTHR11786:SF0">
    <property type="entry name" value="ARYLAMINE N-ACETYLTRANSFERASE 4-RELATED"/>
    <property type="match status" value="1"/>
</dbReference>
<keyword evidence="4" id="KW-1185">Reference proteome</keyword>
<protein>
    <submittedName>
        <fullName evidence="3">Arylamine N-acetyltransferase-like protein</fullName>
    </submittedName>
</protein>
<dbReference type="InterPro" id="IPR053710">
    <property type="entry name" value="Arylamine_NAT_domain_sf"/>
</dbReference>
<name>A0A086TD82_HAPC1</name>
<dbReference type="SUPFAM" id="SSF54001">
    <property type="entry name" value="Cysteine proteinases"/>
    <property type="match status" value="1"/>
</dbReference>
<dbReference type="GO" id="GO:0016407">
    <property type="term" value="F:acetyltransferase activity"/>
    <property type="evidence" value="ECO:0007669"/>
    <property type="project" value="InterPro"/>
</dbReference>
<keyword evidence="2 3" id="KW-0808">Transferase</keyword>
<organism evidence="3 4">
    <name type="scientific">Hapsidospora chrysogenum (strain ATCC 11550 / CBS 779.69 / DSM 880 / IAM 14645 / JCM 23072 / IMI 49137)</name>
    <name type="common">Acremonium chrysogenum</name>
    <dbReference type="NCBI Taxonomy" id="857340"/>
    <lineage>
        <taxon>Eukaryota</taxon>
        <taxon>Fungi</taxon>
        <taxon>Dikarya</taxon>
        <taxon>Ascomycota</taxon>
        <taxon>Pezizomycotina</taxon>
        <taxon>Sordariomycetes</taxon>
        <taxon>Hypocreomycetidae</taxon>
        <taxon>Hypocreales</taxon>
        <taxon>Bionectriaceae</taxon>
        <taxon>Hapsidospora</taxon>
    </lineage>
</organism>
<dbReference type="EMBL" id="JPKY01000010">
    <property type="protein sequence ID" value="KFH47314.1"/>
    <property type="molecule type" value="Genomic_DNA"/>
</dbReference>
<dbReference type="HOGENOM" id="CLU_049918_2_0_1"/>
<evidence type="ECO:0000313" key="3">
    <source>
        <dbReference type="EMBL" id="KFH47314.1"/>
    </source>
</evidence>
<dbReference type="InterPro" id="IPR038765">
    <property type="entry name" value="Papain-like_cys_pep_sf"/>
</dbReference>
<dbReference type="STRING" id="857340.A0A086TD82"/>
<gene>
    <name evidence="3" type="ORF">ACRE_018080</name>
</gene>
<dbReference type="InterPro" id="IPR001447">
    <property type="entry name" value="Arylamine_N-AcTrfase"/>
</dbReference>
<dbReference type="OrthoDB" id="10260017at2759"/>
<evidence type="ECO:0000313" key="4">
    <source>
        <dbReference type="Proteomes" id="UP000029964"/>
    </source>
</evidence>
<dbReference type="AlphaFoldDB" id="A0A086TD82"/>
<dbReference type="PRINTS" id="PR01543">
    <property type="entry name" value="ANATRNSFRASE"/>
</dbReference>
<dbReference type="PANTHER" id="PTHR11786">
    <property type="entry name" value="N-HYDROXYARYLAMINE O-ACETYLTRANSFERASE"/>
    <property type="match status" value="1"/>
</dbReference>
<reference evidence="4" key="1">
    <citation type="journal article" date="2014" name="Genome Announc.">
        <title>Genome sequence and annotation of Acremonium chrysogenum, producer of the beta-lactam antibiotic cephalosporin C.</title>
        <authorList>
            <person name="Terfehr D."/>
            <person name="Dahlmann T.A."/>
            <person name="Specht T."/>
            <person name="Zadra I."/>
            <person name="Kuernsteiner H."/>
            <person name="Kueck U."/>
        </authorList>
    </citation>
    <scope>NUCLEOTIDE SEQUENCE [LARGE SCALE GENOMIC DNA]</scope>
    <source>
        <strain evidence="4">ATCC 11550 / CBS 779.69 / DSM 880 / IAM 14645 / JCM 23072 / IMI 49137</strain>
    </source>
</reference>
<evidence type="ECO:0000256" key="2">
    <source>
        <dbReference type="RuleBase" id="RU003452"/>
    </source>
</evidence>
<dbReference type="Pfam" id="PF00797">
    <property type="entry name" value="Acetyltransf_2"/>
    <property type="match status" value="1"/>
</dbReference>